<comment type="subcellular location">
    <subcellularLocation>
        <location evidence="1">Cell membrane</location>
        <topology evidence="1">Single-pass membrane protein</topology>
    </subcellularLocation>
</comment>
<keyword evidence="4 6" id="KW-1133">Transmembrane helix</keyword>
<dbReference type="PANTHER" id="PTHR33885:SF3">
    <property type="entry name" value="PHAGE SHOCK PROTEIN C"/>
    <property type="match status" value="1"/>
</dbReference>
<comment type="caution">
    <text evidence="8">The sequence shown here is derived from an EMBL/GenBank/DDBJ whole genome shotgun (WGS) entry which is preliminary data.</text>
</comment>
<protein>
    <recommendedName>
        <fullName evidence="7">Phage shock protein PspC N-terminal domain-containing protein</fullName>
    </recommendedName>
</protein>
<keyword evidence="9" id="KW-1185">Reference proteome</keyword>
<keyword evidence="2" id="KW-1003">Cell membrane</keyword>
<feature type="transmembrane region" description="Helical" evidence="6">
    <location>
        <begin position="34"/>
        <end position="58"/>
    </location>
</feature>
<sequence length="66" mass="7446">MGRKLYLSDKDRKIAGVCGGLAEYLGIDSTIVRILWALAVMVSYGTGFILYLVFWLIVPRERNILP</sequence>
<evidence type="ECO:0000259" key="7">
    <source>
        <dbReference type="Pfam" id="PF04024"/>
    </source>
</evidence>
<keyword evidence="5 6" id="KW-0472">Membrane</keyword>
<dbReference type="PANTHER" id="PTHR33885">
    <property type="entry name" value="PHAGE SHOCK PROTEIN C"/>
    <property type="match status" value="1"/>
</dbReference>
<dbReference type="InterPro" id="IPR007168">
    <property type="entry name" value="Phageshock_PspC_N"/>
</dbReference>
<dbReference type="Pfam" id="PF04024">
    <property type="entry name" value="PspC"/>
    <property type="match status" value="1"/>
</dbReference>
<feature type="domain" description="Phage shock protein PspC N-terminal" evidence="7">
    <location>
        <begin position="3"/>
        <end position="61"/>
    </location>
</feature>
<dbReference type="Proteomes" id="UP000036951">
    <property type="component" value="Unassembled WGS sequence"/>
</dbReference>
<reference evidence="8 9" key="1">
    <citation type="submission" date="2015-06" db="EMBL/GenBank/DDBJ databases">
        <title>Prevotella sp. 109, sp. nov., a novel member of the family Prevotellaceae isolated from human faeces.</title>
        <authorList>
            <person name="Shkoporov A.N."/>
            <person name="Chaplin A.V."/>
            <person name="Kafarskaia L.I."/>
            <person name="Efimov B.A."/>
        </authorList>
    </citation>
    <scope>NUCLEOTIDE SEQUENCE [LARGE SCALE GENOMIC DNA]</scope>
    <source>
        <strain evidence="8 9">109</strain>
    </source>
</reference>
<dbReference type="OrthoDB" id="5772680at2"/>
<evidence type="ECO:0000256" key="4">
    <source>
        <dbReference type="ARBA" id="ARBA00022989"/>
    </source>
</evidence>
<accession>A0A8E1QYA5</accession>
<evidence type="ECO:0000256" key="1">
    <source>
        <dbReference type="ARBA" id="ARBA00004162"/>
    </source>
</evidence>
<organism evidence="8 9">
    <name type="scientific">Xylanibacter rarus</name>
    <dbReference type="NCBI Taxonomy" id="1676614"/>
    <lineage>
        <taxon>Bacteria</taxon>
        <taxon>Pseudomonadati</taxon>
        <taxon>Bacteroidota</taxon>
        <taxon>Bacteroidia</taxon>
        <taxon>Bacteroidales</taxon>
        <taxon>Prevotellaceae</taxon>
        <taxon>Xylanibacter</taxon>
    </lineage>
</organism>
<evidence type="ECO:0000313" key="8">
    <source>
        <dbReference type="EMBL" id="KOO67931.1"/>
    </source>
</evidence>
<evidence type="ECO:0000256" key="6">
    <source>
        <dbReference type="SAM" id="Phobius"/>
    </source>
</evidence>
<dbReference type="AlphaFoldDB" id="A0A8E1QYA5"/>
<keyword evidence="3 6" id="KW-0812">Transmembrane</keyword>
<dbReference type="InterPro" id="IPR052027">
    <property type="entry name" value="PspC"/>
</dbReference>
<evidence type="ECO:0000256" key="5">
    <source>
        <dbReference type="ARBA" id="ARBA00023136"/>
    </source>
</evidence>
<evidence type="ECO:0000313" key="9">
    <source>
        <dbReference type="Proteomes" id="UP000036951"/>
    </source>
</evidence>
<dbReference type="GO" id="GO:0005886">
    <property type="term" value="C:plasma membrane"/>
    <property type="evidence" value="ECO:0007669"/>
    <property type="project" value="UniProtKB-SubCell"/>
</dbReference>
<evidence type="ECO:0000256" key="3">
    <source>
        <dbReference type="ARBA" id="ARBA00022692"/>
    </source>
</evidence>
<dbReference type="EMBL" id="LFQU01000022">
    <property type="protein sequence ID" value="KOO67931.1"/>
    <property type="molecule type" value="Genomic_DNA"/>
</dbReference>
<evidence type="ECO:0000256" key="2">
    <source>
        <dbReference type="ARBA" id="ARBA00022475"/>
    </source>
</evidence>
<gene>
    <name evidence="8" type="ORF">ACU52_10960</name>
</gene>
<proteinExistence type="predicted"/>
<name>A0A8E1QYA5_9BACT</name>